<feature type="transmembrane region" description="Helical" evidence="1">
    <location>
        <begin position="232"/>
        <end position="249"/>
    </location>
</feature>
<sequence length="387" mass="44867">MQKSLPIFRYWPVLYLVVSIGFVIFSYTQVDLNLTLTAGNIWGNIQSYLQHIGYFQRPLATGLYLIFITLFYGLYIASLVLIKRGALRSRQIILTVLIVCLCLIFAYPAFSYDIFNYMFTAKTVLLYQKNPYLVTPLAFTGFDPWLSFLRWTHLVSAYTPLWILMTLPSYLFGFGKFFLIMFNFKLLMASFYLLSVCCLWYAFKNIQPRQVLFNTAVFALNPLVLIESVFSPHNDIAMVAFFCLSFWLYTRRAQMLSVLALSVSVAIKLMTVFVFPAYFYKWSRKSVLFFMCLAMLVGFIRKELLPWYFLWIMPAVSINAQTRVVLFLSTLFSLALLVRYIPILYFGEYSRIALISRDGLTVLVILVGIIVYACVTSRIKPQKSTQN</sequence>
<dbReference type="STRING" id="1798373.A2154_03590"/>
<accession>A0A1F5Z7D2</accession>
<feature type="transmembrane region" description="Helical" evidence="1">
    <location>
        <begin position="59"/>
        <end position="80"/>
    </location>
</feature>
<feature type="transmembrane region" description="Helical" evidence="1">
    <location>
        <begin position="7"/>
        <end position="27"/>
    </location>
</feature>
<keyword evidence="1" id="KW-0812">Transmembrane</keyword>
<keyword evidence="1" id="KW-0472">Membrane</keyword>
<protein>
    <recommendedName>
        <fullName evidence="4">DUF2029 domain-containing protein</fullName>
    </recommendedName>
</protein>
<gene>
    <name evidence="2" type="ORF">A2154_03590</name>
</gene>
<feature type="transmembrane region" description="Helical" evidence="1">
    <location>
        <begin position="92"/>
        <end position="110"/>
    </location>
</feature>
<feature type="transmembrane region" description="Helical" evidence="1">
    <location>
        <begin position="352"/>
        <end position="375"/>
    </location>
</feature>
<feature type="transmembrane region" description="Helical" evidence="1">
    <location>
        <begin position="324"/>
        <end position="346"/>
    </location>
</feature>
<feature type="transmembrane region" description="Helical" evidence="1">
    <location>
        <begin position="286"/>
        <end position="312"/>
    </location>
</feature>
<name>A0A1F5Z7D2_9BACT</name>
<feature type="transmembrane region" description="Helical" evidence="1">
    <location>
        <begin position="186"/>
        <end position="203"/>
    </location>
</feature>
<dbReference type="Proteomes" id="UP000176854">
    <property type="component" value="Unassembled WGS sequence"/>
</dbReference>
<keyword evidence="1" id="KW-1133">Transmembrane helix</keyword>
<organism evidence="2 3">
    <name type="scientific">Candidatus Gottesmanbacteria bacterium RBG_16_43_7</name>
    <dbReference type="NCBI Taxonomy" id="1798373"/>
    <lineage>
        <taxon>Bacteria</taxon>
        <taxon>Candidatus Gottesmaniibacteriota</taxon>
    </lineage>
</organism>
<dbReference type="Pfam" id="PF26314">
    <property type="entry name" value="MptA_B_family"/>
    <property type="match status" value="1"/>
</dbReference>
<feature type="transmembrane region" description="Helical" evidence="1">
    <location>
        <begin position="161"/>
        <end position="180"/>
    </location>
</feature>
<evidence type="ECO:0000313" key="3">
    <source>
        <dbReference type="Proteomes" id="UP000176854"/>
    </source>
</evidence>
<evidence type="ECO:0000256" key="1">
    <source>
        <dbReference type="SAM" id="Phobius"/>
    </source>
</evidence>
<dbReference type="EMBL" id="MFJC01000070">
    <property type="protein sequence ID" value="OGG08331.1"/>
    <property type="molecule type" value="Genomic_DNA"/>
</dbReference>
<evidence type="ECO:0000313" key="2">
    <source>
        <dbReference type="EMBL" id="OGG08331.1"/>
    </source>
</evidence>
<proteinExistence type="predicted"/>
<reference evidence="2 3" key="1">
    <citation type="journal article" date="2016" name="Nat. Commun.">
        <title>Thousands of microbial genomes shed light on interconnected biogeochemical processes in an aquifer system.</title>
        <authorList>
            <person name="Anantharaman K."/>
            <person name="Brown C.T."/>
            <person name="Hug L.A."/>
            <person name="Sharon I."/>
            <person name="Castelle C.J."/>
            <person name="Probst A.J."/>
            <person name="Thomas B.C."/>
            <person name="Singh A."/>
            <person name="Wilkins M.J."/>
            <person name="Karaoz U."/>
            <person name="Brodie E.L."/>
            <person name="Williams K.H."/>
            <person name="Hubbard S.S."/>
            <person name="Banfield J.F."/>
        </authorList>
    </citation>
    <scope>NUCLEOTIDE SEQUENCE [LARGE SCALE GENOMIC DNA]</scope>
</reference>
<dbReference type="AlphaFoldDB" id="A0A1F5Z7D2"/>
<evidence type="ECO:0008006" key="4">
    <source>
        <dbReference type="Google" id="ProtNLM"/>
    </source>
</evidence>
<feature type="transmembrane region" description="Helical" evidence="1">
    <location>
        <begin position="256"/>
        <end position="280"/>
    </location>
</feature>
<comment type="caution">
    <text evidence="2">The sequence shown here is derived from an EMBL/GenBank/DDBJ whole genome shotgun (WGS) entry which is preliminary data.</text>
</comment>